<evidence type="ECO:0000256" key="1">
    <source>
        <dbReference type="ARBA" id="ARBA00022849"/>
    </source>
</evidence>
<dbReference type="Pfam" id="PF01451">
    <property type="entry name" value="LMWPc"/>
    <property type="match status" value="1"/>
</dbReference>
<evidence type="ECO:0000259" key="2">
    <source>
        <dbReference type="SMART" id="SM00226"/>
    </source>
</evidence>
<organism evidence="3 4">
    <name type="scientific">Candidatus Nitrobium versatile</name>
    <dbReference type="NCBI Taxonomy" id="2884831"/>
    <lineage>
        <taxon>Bacteria</taxon>
        <taxon>Pseudomonadati</taxon>
        <taxon>Nitrospirota</taxon>
        <taxon>Nitrospiria</taxon>
        <taxon>Nitrospirales</taxon>
        <taxon>Nitrospiraceae</taxon>
        <taxon>Candidatus Nitrobium</taxon>
    </lineage>
</organism>
<comment type="caution">
    <text evidence="3">The sequence shown here is derived from an EMBL/GenBank/DDBJ whole genome shotgun (WGS) entry which is preliminary data.</text>
</comment>
<dbReference type="SUPFAM" id="SSF52788">
    <property type="entry name" value="Phosphotyrosine protein phosphatases I"/>
    <property type="match status" value="1"/>
</dbReference>
<name>A0A953J3A9_9BACT</name>
<dbReference type="PANTHER" id="PTHR43428">
    <property type="entry name" value="ARSENATE REDUCTASE"/>
    <property type="match status" value="1"/>
</dbReference>
<dbReference type="InterPro" id="IPR023485">
    <property type="entry name" value="Ptyr_pPase"/>
</dbReference>
<dbReference type="GO" id="GO:0046685">
    <property type="term" value="P:response to arsenic-containing substance"/>
    <property type="evidence" value="ECO:0007669"/>
    <property type="project" value="UniProtKB-KW"/>
</dbReference>
<gene>
    <name evidence="3" type="ORF">K8I29_04630</name>
</gene>
<protein>
    <submittedName>
        <fullName evidence="3">Arsenate reductase ArsC</fullName>
    </submittedName>
</protein>
<reference evidence="3" key="2">
    <citation type="submission" date="2021-08" db="EMBL/GenBank/DDBJ databases">
        <authorList>
            <person name="Dalcin Martins P."/>
        </authorList>
    </citation>
    <scope>NUCLEOTIDE SEQUENCE</scope>
    <source>
        <strain evidence="3">MAG_39</strain>
    </source>
</reference>
<dbReference type="InterPro" id="IPR036196">
    <property type="entry name" value="Ptyr_pPase_sf"/>
</dbReference>
<dbReference type="PANTHER" id="PTHR43428:SF1">
    <property type="entry name" value="ARSENATE REDUCTASE"/>
    <property type="match status" value="1"/>
</dbReference>
<reference evidence="3" key="1">
    <citation type="journal article" date="2021" name="bioRxiv">
        <title>Unraveling nitrogen, sulfur and carbon metabolic pathways and microbial community transcriptional responses to substrate deprivation and toxicity stresses in a bioreactor mimicking anoxic brackish coastal sediment conditions.</title>
        <authorList>
            <person name="Martins P.D."/>
            <person name="Echeveste M.J."/>
            <person name="Arshad A."/>
            <person name="Kurth J."/>
            <person name="Ouboter H."/>
            <person name="Jetten M.S.M."/>
            <person name="Welte C.U."/>
        </authorList>
    </citation>
    <scope>NUCLEOTIDE SEQUENCE</scope>
    <source>
        <strain evidence="3">MAG_39</strain>
    </source>
</reference>
<dbReference type="CDD" id="cd16345">
    <property type="entry name" value="LMWP_ArsC"/>
    <property type="match status" value="1"/>
</dbReference>
<proteinExistence type="predicted"/>
<dbReference type="Proteomes" id="UP000705867">
    <property type="component" value="Unassembled WGS sequence"/>
</dbReference>
<dbReference type="SMART" id="SM00226">
    <property type="entry name" value="LMWPc"/>
    <property type="match status" value="1"/>
</dbReference>
<dbReference type="AlphaFoldDB" id="A0A953J3A9"/>
<accession>A0A953J3A9</accession>
<keyword evidence="1" id="KW-0059">Arsenical resistance</keyword>
<evidence type="ECO:0000313" key="4">
    <source>
        <dbReference type="Proteomes" id="UP000705867"/>
    </source>
</evidence>
<feature type="domain" description="Phosphotyrosine protein phosphatase I" evidence="2">
    <location>
        <begin position="102"/>
        <end position="228"/>
    </location>
</feature>
<dbReference type="Gene3D" id="3.40.50.2300">
    <property type="match status" value="1"/>
</dbReference>
<evidence type="ECO:0000313" key="3">
    <source>
        <dbReference type="EMBL" id="MBZ0155488.1"/>
    </source>
</evidence>
<dbReference type="EMBL" id="JAIOIV010000034">
    <property type="protein sequence ID" value="MBZ0155488.1"/>
    <property type="molecule type" value="Genomic_DNA"/>
</dbReference>
<sequence length="239" mass="26189">MNPVTIEVFHAGECPVVEKICLVLHKVVSSSELEAVIRITEVVNGDEACAGVLPGVPLIRIGGEDASGAAGCCSLSLPAFSDDFVPSHDLLRHGIAKAAGLRTVLFVCTGNAVRSQMAEGIVNRFLRGKWAAFSGGVIPMEIPEDVVKVMYEIGVDISSCRPKHVDTFKGLHFDRVVLLCSDASRMCPGLPDYEEREYIFFRDPFSSLVFFEGVCFSLRSTFRGLRDDIRKKLMKYLEG</sequence>